<evidence type="ECO:0000313" key="2">
    <source>
        <dbReference type="EMBL" id="MPC09224.1"/>
    </source>
</evidence>
<accession>A0A5B7CKH4</accession>
<feature type="region of interest" description="Disordered" evidence="1">
    <location>
        <begin position="112"/>
        <end position="134"/>
    </location>
</feature>
<comment type="caution">
    <text evidence="2">The sequence shown here is derived from an EMBL/GenBank/DDBJ whole genome shotgun (WGS) entry which is preliminary data.</text>
</comment>
<protein>
    <submittedName>
        <fullName evidence="2">Uncharacterized protein</fullName>
    </submittedName>
</protein>
<proteinExistence type="predicted"/>
<feature type="compositionally biased region" description="Polar residues" evidence="1">
    <location>
        <begin position="120"/>
        <end position="134"/>
    </location>
</feature>
<keyword evidence="3" id="KW-1185">Reference proteome</keyword>
<feature type="region of interest" description="Disordered" evidence="1">
    <location>
        <begin position="16"/>
        <end position="51"/>
    </location>
</feature>
<evidence type="ECO:0000313" key="3">
    <source>
        <dbReference type="Proteomes" id="UP000324222"/>
    </source>
</evidence>
<evidence type="ECO:0000256" key="1">
    <source>
        <dbReference type="SAM" id="MobiDB-lite"/>
    </source>
</evidence>
<dbReference type="AlphaFoldDB" id="A0A5B7CKH4"/>
<sequence>MKGNIHPLCKGSKYSKPIPDYLQESDIGSTQGGADTAPHSPAPSRPGNNMYWGKTQLAKARQFIITPNVSPSSLPHLELNLCLLAGDLCTECTPLPDSTEHVMKIQVWYKPAPAQRHPQHPSSTMDTPHTASKA</sequence>
<dbReference type="Proteomes" id="UP000324222">
    <property type="component" value="Unassembled WGS sequence"/>
</dbReference>
<name>A0A5B7CKH4_PORTR</name>
<gene>
    <name evidence="2" type="ORF">E2C01_001827</name>
</gene>
<dbReference type="EMBL" id="VSRR010000059">
    <property type="protein sequence ID" value="MPC09224.1"/>
    <property type="molecule type" value="Genomic_DNA"/>
</dbReference>
<reference evidence="2 3" key="1">
    <citation type="submission" date="2019-05" db="EMBL/GenBank/DDBJ databases">
        <title>Another draft genome of Portunus trituberculatus and its Hox gene families provides insights of decapod evolution.</title>
        <authorList>
            <person name="Jeong J.-H."/>
            <person name="Song I."/>
            <person name="Kim S."/>
            <person name="Choi T."/>
            <person name="Kim D."/>
            <person name="Ryu S."/>
            <person name="Kim W."/>
        </authorList>
    </citation>
    <scope>NUCLEOTIDE SEQUENCE [LARGE SCALE GENOMIC DNA]</scope>
    <source>
        <tissue evidence="2">Muscle</tissue>
    </source>
</reference>
<organism evidence="2 3">
    <name type="scientific">Portunus trituberculatus</name>
    <name type="common">Swimming crab</name>
    <name type="synonym">Neptunus trituberculatus</name>
    <dbReference type="NCBI Taxonomy" id="210409"/>
    <lineage>
        <taxon>Eukaryota</taxon>
        <taxon>Metazoa</taxon>
        <taxon>Ecdysozoa</taxon>
        <taxon>Arthropoda</taxon>
        <taxon>Crustacea</taxon>
        <taxon>Multicrustacea</taxon>
        <taxon>Malacostraca</taxon>
        <taxon>Eumalacostraca</taxon>
        <taxon>Eucarida</taxon>
        <taxon>Decapoda</taxon>
        <taxon>Pleocyemata</taxon>
        <taxon>Brachyura</taxon>
        <taxon>Eubrachyura</taxon>
        <taxon>Portunoidea</taxon>
        <taxon>Portunidae</taxon>
        <taxon>Portuninae</taxon>
        <taxon>Portunus</taxon>
    </lineage>
</organism>